<proteinExistence type="predicted"/>
<name>A0A3P5YFP5_BRACM</name>
<sequence length="75" mass="9033">MLGGCRFDGSNLPRVQLRYSLVYTLFGSTAYYRILRIQKVLELFEWFHVLQSLISLQDCLDSRIRRKMQFLMLRK</sequence>
<organism evidence="1">
    <name type="scientific">Brassica campestris</name>
    <name type="common">Field mustard</name>
    <dbReference type="NCBI Taxonomy" id="3711"/>
    <lineage>
        <taxon>Eukaryota</taxon>
        <taxon>Viridiplantae</taxon>
        <taxon>Streptophyta</taxon>
        <taxon>Embryophyta</taxon>
        <taxon>Tracheophyta</taxon>
        <taxon>Spermatophyta</taxon>
        <taxon>Magnoliopsida</taxon>
        <taxon>eudicotyledons</taxon>
        <taxon>Gunneridae</taxon>
        <taxon>Pentapetalae</taxon>
        <taxon>rosids</taxon>
        <taxon>malvids</taxon>
        <taxon>Brassicales</taxon>
        <taxon>Brassicaceae</taxon>
        <taxon>Brassiceae</taxon>
        <taxon>Brassica</taxon>
    </lineage>
</organism>
<accession>A0A3P5YFP5</accession>
<dbReference type="EMBL" id="LR031569">
    <property type="protein sequence ID" value="VDC66079.1"/>
    <property type="molecule type" value="Genomic_DNA"/>
</dbReference>
<reference evidence="1" key="1">
    <citation type="submission" date="2018-11" db="EMBL/GenBank/DDBJ databases">
        <authorList>
            <consortium name="Genoscope - CEA"/>
            <person name="William W."/>
        </authorList>
    </citation>
    <scope>NUCLEOTIDE SEQUENCE</scope>
</reference>
<protein>
    <submittedName>
        <fullName evidence="1">Uncharacterized protein</fullName>
    </submittedName>
</protein>
<gene>
    <name evidence="1" type="ORF">BRAA06T24619Z</name>
</gene>
<dbReference type="AlphaFoldDB" id="A0A3P5YFP5"/>
<evidence type="ECO:0000313" key="1">
    <source>
        <dbReference type="EMBL" id="VDC66079.1"/>
    </source>
</evidence>